<evidence type="ECO:0000313" key="2">
    <source>
        <dbReference type="EMBL" id="KAJ7024512.1"/>
    </source>
</evidence>
<dbReference type="EMBL" id="JARJCM010000168">
    <property type="protein sequence ID" value="KAJ7024512.1"/>
    <property type="molecule type" value="Genomic_DNA"/>
</dbReference>
<comment type="caution">
    <text evidence="2">The sequence shown here is derived from an EMBL/GenBank/DDBJ whole genome shotgun (WGS) entry which is preliminary data.</text>
</comment>
<gene>
    <name evidence="2" type="ORF">C8F04DRAFT_1270210</name>
</gene>
<proteinExistence type="predicted"/>
<dbReference type="Proteomes" id="UP001218188">
    <property type="component" value="Unassembled WGS sequence"/>
</dbReference>
<feature type="region of interest" description="Disordered" evidence="1">
    <location>
        <begin position="81"/>
        <end position="106"/>
    </location>
</feature>
<keyword evidence="3" id="KW-1185">Reference proteome</keyword>
<dbReference type="AlphaFoldDB" id="A0AAD6SC44"/>
<organism evidence="2 3">
    <name type="scientific">Mycena alexandri</name>
    <dbReference type="NCBI Taxonomy" id="1745969"/>
    <lineage>
        <taxon>Eukaryota</taxon>
        <taxon>Fungi</taxon>
        <taxon>Dikarya</taxon>
        <taxon>Basidiomycota</taxon>
        <taxon>Agaricomycotina</taxon>
        <taxon>Agaricomycetes</taxon>
        <taxon>Agaricomycetidae</taxon>
        <taxon>Agaricales</taxon>
        <taxon>Marasmiineae</taxon>
        <taxon>Mycenaceae</taxon>
        <taxon>Mycena</taxon>
    </lineage>
</organism>
<feature type="compositionally biased region" description="Low complexity" evidence="1">
    <location>
        <begin position="85"/>
        <end position="105"/>
    </location>
</feature>
<evidence type="ECO:0000256" key="1">
    <source>
        <dbReference type="SAM" id="MobiDB-lite"/>
    </source>
</evidence>
<accession>A0AAD6SC44</accession>
<feature type="region of interest" description="Disordered" evidence="1">
    <location>
        <begin position="118"/>
        <end position="166"/>
    </location>
</feature>
<feature type="compositionally biased region" description="Low complexity" evidence="1">
    <location>
        <begin position="141"/>
        <end position="153"/>
    </location>
</feature>
<sequence>MRPLNFAKPQERQRAMDRLTVGVAPTIRGTGMKQRHRSAVEELQALRDAGISKQAERAAQAKLRRKSALVQQVAQREATERLRAQRAARAQAPAQRAAQQEANRAQARDDILRAKLDQRAAEQEAAQNELVRRASTRWATPAPASRNRSPPRNLEGGPTEDGLSSSAANLQKGERYVNMDHILLEGIRSSTALKRFSFPMLKLPKRVKTAAALEQESEALAEDLLNSFKAGLGDPFDLLFGPTGLDDNSSSEEEWDPKSKLPYMPRRKLDKRLANALIMIAAPLGRLERELRAHDCDVARERLLPWPDSRLAMQVVAAEIVSFGAAKRSMEREEVGPAPHGFSYVQVHDEIFLTCDDGEGSMVYVGDANQIFIRHKP</sequence>
<name>A0AAD6SC44_9AGAR</name>
<evidence type="ECO:0000313" key="3">
    <source>
        <dbReference type="Proteomes" id="UP001218188"/>
    </source>
</evidence>
<reference evidence="2" key="1">
    <citation type="submission" date="2023-03" db="EMBL/GenBank/DDBJ databases">
        <title>Massive genome expansion in bonnet fungi (Mycena s.s.) driven by repeated elements and novel gene families across ecological guilds.</title>
        <authorList>
            <consortium name="Lawrence Berkeley National Laboratory"/>
            <person name="Harder C.B."/>
            <person name="Miyauchi S."/>
            <person name="Viragh M."/>
            <person name="Kuo A."/>
            <person name="Thoen E."/>
            <person name="Andreopoulos B."/>
            <person name="Lu D."/>
            <person name="Skrede I."/>
            <person name="Drula E."/>
            <person name="Henrissat B."/>
            <person name="Morin E."/>
            <person name="Kohler A."/>
            <person name="Barry K."/>
            <person name="LaButti K."/>
            <person name="Morin E."/>
            <person name="Salamov A."/>
            <person name="Lipzen A."/>
            <person name="Mereny Z."/>
            <person name="Hegedus B."/>
            <person name="Baldrian P."/>
            <person name="Stursova M."/>
            <person name="Weitz H."/>
            <person name="Taylor A."/>
            <person name="Grigoriev I.V."/>
            <person name="Nagy L.G."/>
            <person name="Martin F."/>
            <person name="Kauserud H."/>
        </authorList>
    </citation>
    <scope>NUCLEOTIDE SEQUENCE</scope>
    <source>
        <strain evidence="2">CBHHK200</strain>
    </source>
</reference>
<protein>
    <submittedName>
        <fullName evidence="2">Uncharacterized protein</fullName>
    </submittedName>
</protein>